<organism evidence="2 3">
    <name type="scientific">Streptomyces rugosispiralis</name>
    <dbReference type="NCBI Taxonomy" id="2967341"/>
    <lineage>
        <taxon>Bacteria</taxon>
        <taxon>Bacillati</taxon>
        <taxon>Actinomycetota</taxon>
        <taxon>Actinomycetes</taxon>
        <taxon>Kitasatosporales</taxon>
        <taxon>Streptomycetaceae</taxon>
        <taxon>Streptomyces</taxon>
    </lineage>
</organism>
<dbReference type="Proteomes" id="UP001204746">
    <property type="component" value="Unassembled WGS sequence"/>
</dbReference>
<protein>
    <submittedName>
        <fullName evidence="2">AMP-binding protein</fullName>
    </submittedName>
</protein>
<dbReference type="EMBL" id="JANIAA010000019">
    <property type="protein sequence ID" value="MCQ8191574.1"/>
    <property type="molecule type" value="Genomic_DNA"/>
</dbReference>
<evidence type="ECO:0000313" key="2">
    <source>
        <dbReference type="EMBL" id="MCQ8191574.1"/>
    </source>
</evidence>
<dbReference type="PANTHER" id="PTHR45527:SF1">
    <property type="entry name" value="FATTY ACID SYNTHASE"/>
    <property type="match status" value="1"/>
</dbReference>
<keyword evidence="3" id="KW-1185">Reference proteome</keyword>
<feature type="domain" description="AMP-dependent synthetase/ligase" evidence="1">
    <location>
        <begin position="2"/>
        <end position="204"/>
    </location>
</feature>
<dbReference type="RefSeq" id="WP_256652531.1">
    <property type="nucleotide sequence ID" value="NZ_JANIAA010000019.1"/>
</dbReference>
<accession>A0ABT1V2F3</accession>
<evidence type="ECO:0000313" key="3">
    <source>
        <dbReference type="Proteomes" id="UP001204746"/>
    </source>
</evidence>
<evidence type="ECO:0000259" key="1">
    <source>
        <dbReference type="Pfam" id="PF00501"/>
    </source>
</evidence>
<proteinExistence type="predicted"/>
<gene>
    <name evidence="2" type="ORF">NP777_25535</name>
</gene>
<dbReference type="Gene3D" id="3.40.50.980">
    <property type="match status" value="2"/>
</dbReference>
<reference evidence="2 3" key="1">
    <citation type="submission" date="2022-07" db="EMBL/GenBank/DDBJ databases">
        <authorList>
            <person name="Phongsopitanun W."/>
            <person name="Tanasupawat S."/>
        </authorList>
    </citation>
    <scope>NUCLEOTIDE SEQUENCE [LARGE SCALE GENOMIC DNA]</scope>
    <source>
        <strain evidence="2 3">RCU-064</strain>
    </source>
</reference>
<sequence length="206" mass="21071">MPDAVAVVCGGRSVTYRELDEWSGRLAGVFAGRGVGAESVVGVALPRSVELVAAVLGVLKAGGAYLPVDPEYPAERLEFMLADALPVLVVTSEELVAELPVGSCPFLALDDPDVVAEVAAARVPEVSPVPADGLAYVMYTSGSTGVPKGVEVTHRAVVGLAGDARFRGGAHARVLLHSAQAFDASTFELWVPLLGGGCVVVAPPGK</sequence>
<dbReference type="Pfam" id="PF00501">
    <property type="entry name" value="AMP-binding"/>
    <property type="match status" value="1"/>
</dbReference>
<dbReference type="PANTHER" id="PTHR45527">
    <property type="entry name" value="NONRIBOSOMAL PEPTIDE SYNTHETASE"/>
    <property type="match status" value="1"/>
</dbReference>
<name>A0ABT1V2F3_9ACTN</name>
<feature type="non-terminal residue" evidence="2">
    <location>
        <position position="206"/>
    </location>
</feature>
<dbReference type="InterPro" id="IPR020845">
    <property type="entry name" value="AMP-binding_CS"/>
</dbReference>
<dbReference type="SUPFAM" id="SSF56801">
    <property type="entry name" value="Acetyl-CoA synthetase-like"/>
    <property type="match status" value="1"/>
</dbReference>
<dbReference type="PROSITE" id="PS00455">
    <property type="entry name" value="AMP_BINDING"/>
    <property type="match status" value="1"/>
</dbReference>
<comment type="caution">
    <text evidence="2">The sequence shown here is derived from an EMBL/GenBank/DDBJ whole genome shotgun (WGS) entry which is preliminary data.</text>
</comment>
<dbReference type="InterPro" id="IPR000873">
    <property type="entry name" value="AMP-dep_synth/lig_dom"/>
</dbReference>